<comment type="caution">
    <text evidence="2">The sequence shown here is derived from an EMBL/GenBank/DDBJ whole genome shotgun (WGS) entry which is preliminary data.</text>
</comment>
<dbReference type="AlphaFoldDB" id="A0A4R4EDE8"/>
<keyword evidence="1" id="KW-0812">Transmembrane</keyword>
<feature type="transmembrane region" description="Helical" evidence="1">
    <location>
        <begin position="7"/>
        <end position="30"/>
    </location>
</feature>
<sequence length="128" mass="14242">MGNSSTALINLTVAISLFVGALTLYAILFIHVGQTVELTNTVRVEQDRNIHTTLVLPEDYRVSGAEILHSIYLISDLGIDIQVDTELFPHNLDIDSTDVSKINVFGFYKPVYERDGKGQLMKVTYIPS</sequence>
<dbReference type="EMBL" id="SKFG01000010">
    <property type="protein sequence ID" value="TCZ77233.1"/>
    <property type="molecule type" value="Genomic_DNA"/>
</dbReference>
<accession>A0A4R4EDE8</accession>
<gene>
    <name evidence="2" type="ORF">E0485_12310</name>
</gene>
<dbReference type="Proteomes" id="UP000295418">
    <property type="component" value="Unassembled WGS sequence"/>
</dbReference>
<keyword evidence="1" id="KW-0472">Membrane</keyword>
<dbReference type="RefSeq" id="WP_132418335.1">
    <property type="nucleotide sequence ID" value="NZ_SKFG01000010.1"/>
</dbReference>
<protein>
    <submittedName>
        <fullName evidence="2">Uncharacterized protein</fullName>
    </submittedName>
</protein>
<organism evidence="2 3">
    <name type="scientific">Paenibacillus albiflavus</name>
    <dbReference type="NCBI Taxonomy" id="2545760"/>
    <lineage>
        <taxon>Bacteria</taxon>
        <taxon>Bacillati</taxon>
        <taxon>Bacillota</taxon>
        <taxon>Bacilli</taxon>
        <taxon>Bacillales</taxon>
        <taxon>Paenibacillaceae</taxon>
        <taxon>Paenibacillus</taxon>
    </lineage>
</organism>
<name>A0A4R4EDE8_9BACL</name>
<evidence type="ECO:0000313" key="2">
    <source>
        <dbReference type="EMBL" id="TCZ77233.1"/>
    </source>
</evidence>
<keyword evidence="1" id="KW-1133">Transmembrane helix</keyword>
<proteinExistence type="predicted"/>
<evidence type="ECO:0000256" key="1">
    <source>
        <dbReference type="SAM" id="Phobius"/>
    </source>
</evidence>
<keyword evidence="3" id="KW-1185">Reference proteome</keyword>
<reference evidence="2 3" key="1">
    <citation type="submission" date="2019-03" db="EMBL/GenBank/DDBJ databases">
        <authorList>
            <person name="Kim M.K.M."/>
        </authorList>
    </citation>
    <scope>NUCLEOTIDE SEQUENCE [LARGE SCALE GENOMIC DNA]</scope>
    <source>
        <strain evidence="2 3">18JY21-1</strain>
    </source>
</reference>
<evidence type="ECO:0000313" key="3">
    <source>
        <dbReference type="Proteomes" id="UP000295418"/>
    </source>
</evidence>
<dbReference type="OrthoDB" id="2625312at2"/>